<feature type="compositionally biased region" description="Basic and acidic residues" evidence="1">
    <location>
        <begin position="580"/>
        <end position="589"/>
    </location>
</feature>
<feature type="compositionally biased region" description="Basic and acidic residues" evidence="1">
    <location>
        <begin position="735"/>
        <end position="744"/>
    </location>
</feature>
<dbReference type="Proteomes" id="UP000678393">
    <property type="component" value="Unassembled WGS sequence"/>
</dbReference>
<feature type="region of interest" description="Disordered" evidence="1">
    <location>
        <begin position="407"/>
        <end position="460"/>
    </location>
</feature>
<sequence>RQRMRHNRDVQMSVTLRSGEHPPSYDEVLQSTPIGYLNMAFTWSQHGNNMAQPPSYEEAVSPTSQQNGNIIITATANSGHGEATRTSHQNSSAVLTTTISASLDPRAEVSSSSSSEDVPDQFRQFDSSSSSESSVENEHRLTSNGLIIDSSRSNMNLTKRNKELAQDAGSQRSSPKYSNNEESAQVILGSLGFVKVNSNGQERATPVLNKRIEESDSSRRENNAGREQLNVTDIRDQQRSSGDLRNVSAGRQGHRLLPTERFVDKSGGAQSHVLSGSEGFRDAERESKQGRARTDMYQKNKGKHSHQNVDRENVGDQHPGAPSDGWEKHLPKVTDTSRSQSCFDLSLGAGSARLLDGSGARVREEDKRFSYAGVGDTSLARDSLDHFNNGRGLIRERPREHLDRYATQSYENIRDGTTIRTHDKLGYEGGSEQDGLQQHRQNRSSNSPGYFPKSSRDKIDAQRVRGQYSNLPPVKEHLHGEAHLPVSKTEATHRNLYSGHTDDQLDYSPADNCWSQHRRNPLESARASTQANSDSSQKTHTQSRGSSHEHLLPGSSRSLPSDRTAAAPSHNYVNRHDHRKPSSIERSRQQAELQSSRGNVGDFQNLNANNSSNNAAHSDMQGEAQHSTSSGSVPQSDPDTAASMFKPKPSLRKSRMKAAQHPDRHTTESSQGPMQASHRPVPAPRQGIRKQESADDRGPLPAAPNSRSMQGTSRSRSEQNVREDEGSLPVTDLIQSRDHIKVEATSDDVFV</sequence>
<comment type="caution">
    <text evidence="2">The sequence shown here is derived from an EMBL/GenBank/DDBJ whole genome shotgun (WGS) entry which is preliminary data.</text>
</comment>
<dbReference type="OrthoDB" id="19606at2759"/>
<feature type="compositionally biased region" description="Polar residues" evidence="1">
    <location>
        <begin position="142"/>
        <end position="154"/>
    </location>
</feature>
<feature type="region of interest" description="Disordered" evidence="1">
    <location>
        <begin position="103"/>
        <end position="154"/>
    </location>
</feature>
<reference evidence="2" key="1">
    <citation type="submission" date="2021-04" db="EMBL/GenBank/DDBJ databases">
        <authorList>
            <consortium name="Molecular Ecology Group"/>
        </authorList>
    </citation>
    <scope>NUCLEOTIDE SEQUENCE</scope>
</reference>
<protein>
    <submittedName>
        <fullName evidence="2">Uncharacterized protein</fullName>
    </submittedName>
</protein>
<feature type="compositionally biased region" description="Low complexity" evidence="1">
    <location>
        <begin position="605"/>
        <end position="618"/>
    </location>
</feature>
<feature type="non-terminal residue" evidence="2">
    <location>
        <position position="751"/>
    </location>
</feature>
<feature type="compositionally biased region" description="Polar residues" evidence="1">
    <location>
        <begin position="590"/>
        <end position="604"/>
    </location>
</feature>
<feature type="compositionally biased region" description="Polar residues" evidence="1">
    <location>
        <begin position="705"/>
        <end position="714"/>
    </location>
</feature>
<feature type="region of interest" description="Disordered" evidence="1">
    <location>
        <begin position="210"/>
        <end position="327"/>
    </location>
</feature>
<feature type="compositionally biased region" description="Basic and acidic residues" evidence="1">
    <location>
        <begin position="279"/>
        <end position="298"/>
    </location>
</feature>
<feature type="compositionally biased region" description="Basic and acidic residues" evidence="1">
    <location>
        <begin position="715"/>
        <end position="725"/>
    </location>
</feature>
<proteinExistence type="predicted"/>
<evidence type="ECO:0000313" key="3">
    <source>
        <dbReference type="Proteomes" id="UP000678393"/>
    </source>
</evidence>
<dbReference type="EMBL" id="CAJHNH020000925">
    <property type="protein sequence ID" value="CAG5120572.1"/>
    <property type="molecule type" value="Genomic_DNA"/>
</dbReference>
<feature type="compositionally biased region" description="Polar residues" evidence="1">
    <location>
        <begin position="526"/>
        <end position="545"/>
    </location>
</feature>
<feature type="region of interest" description="Disordered" evidence="1">
    <location>
        <begin position="498"/>
        <end position="751"/>
    </location>
</feature>
<feature type="compositionally biased region" description="Basic and acidic residues" evidence="1">
    <location>
        <begin position="210"/>
        <end position="224"/>
    </location>
</feature>
<organism evidence="2 3">
    <name type="scientific">Candidula unifasciata</name>
    <dbReference type="NCBI Taxonomy" id="100452"/>
    <lineage>
        <taxon>Eukaryota</taxon>
        <taxon>Metazoa</taxon>
        <taxon>Spiralia</taxon>
        <taxon>Lophotrochozoa</taxon>
        <taxon>Mollusca</taxon>
        <taxon>Gastropoda</taxon>
        <taxon>Heterobranchia</taxon>
        <taxon>Euthyneura</taxon>
        <taxon>Panpulmonata</taxon>
        <taxon>Eupulmonata</taxon>
        <taxon>Stylommatophora</taxon>
        <taxon>Helicina</taxon>
        <taxon>Helicoidea</taxon>
        <taxon>Geomitridae</taxon>
        <taxon>Candidula</taxon>
    </lineage>
</organism>
<dbReference type="AlphaFoldDB" id="A0A8S3YYH7"/>
<keyword evidence="3" id="KW-1185">Reference proteome</keyword>
<name>A0A8S3YYH7_9EUPU</name>
<feature type="compositionally biased region" description="Basic and acidic residues" evidence="1">
    <location>
        <begin position="689"/>
        <end position="698"/>
    </location>
</feature>
<evidence type="ECO:0000256" key="1">
    <source>
        <dbReference type="SAM" id="MobiDB-lite"/>
    </source>
</evidence>
<feature type="compositionally biased region" description="Polar residues" evidence="1">
    <location>
        <begin position="434"/>
        <end position="448"/>
    </location>
</feature>
<gene>
    <name evidence="2" type="ORF">CUNI_LOCUS6130</name>
</gene>
<feature type="compositionally biased region" description="Basic residues" evidence="1">
    <location>
        <begin position="649"/>
        <end position="658"/>
    </location>
</feature>
<evidence type="ECO:0000313" key="2">
    <source>
        <dbReference type="EMBL" id="CAG5120572.1"/>
    </source>
</evidence>
<accession>A0A8S3YYH7</accession>
<feature type="compositionally biased region" description="Polar residues" evidence="1">
    <location>
        <begin position="624"/>
        <end position="638"/>
    </location>
</feature>